<dbReference type="EMBL" id="CAJRAF010000002">
    <property type="protein sequence ID" value="CAG5000126.1"/>
    <property type="molecule type" value="Genomic_DNA"/>
</dbReference>
<evidence type="ECO:0000313" key="3">
    <source>
        <dbReference type="Proteomes" id="UP000680038"/>
    </source>
</evidence>
<feature type="chain" id="PRO_5037664030" evidence="1">
    <location>
        <begin position="23"/>
        <end position="223"/>
    </location>
</feature>
<gene>
    <name evidence="2" type="ORF">DYBT9275_02396</name>
</gene>
<dbReference type="AlphaFoldDB" id="A0A916JC44"/>
<protein>
    <submittedName>
        <fullName evidence="2">Uncharacterized protein</fullName>
    </submittedName>
</protein>
<evidence type="ECO:0000256" key="1">
    <source>
        <dbReference type="SAM" id="SignalP"/>
    </source>
</evidence>
<proteinExistence type="predicted"/>
<organism evidence="2 3">
    <name type="scientific">Dyadobacter helix</name>
    <dbReference type="NCBI Taxonomy" id="2822344"/>
    <lineage>
        <taxon>Bacteria</taxon>
        <taxon>Pseudomonadati</taxon>
        <taxon>Bacteroidota</taxon>
        <taxon>Cytophagia</taxon>
        <taxon>Cytophagales</taxon>
        <taxon>Spirosomataceae</taxon>
        <taxon>Dyadobacter</taxon>
    </lineage>
</organism>
<comment type="caution">
    <text evidence="2">The sequence shown here is derived from an EMBL/GenBank/DDBJ whole genome shotgun (WGS) entry which is preliminary data.</text>
</comment>
<evidence type="ECO:0000313" key="2">
    <source>
        <dbReference type="EMBL" id="CAG5000126.1"/>
    </source>
</evidence>
<sequence>MKKFKMICVQLCVLSLFCSTNAVVLGQSYYSGEESEKGYWKVYTDYKSRNTIVQFFDANSQLLYSETLPEKYIKLTKRNIRRFDSLLSRLMERDLLSTTIKSYQLLADSRTSFPRTTETETNTTPEQQAYIQTSNSNVYVLRSGNLRIILKNDQHRYLNVSILDEQFQTLYQEHVNDGGYGRWFDMSRLPAGNYRIRITGLGKILNYKLKIDKFKGYALADLK</sequence>
<keyword evidence="3" id="KW-1185">Reference proteome</keyword>
<reference evidence="2" key="1">
    <citation type="submission" date="2021-04" db="EMBL/GenBank/DDBJ databases">
        <authorList>
            <person name="Rodrigo-Torres L."/>
            <person name="Arahal R. D."/>
            <person name="Lucena T."/>
        </authorList>
    </citation>
    <scope>NUCLEOTIDE SEQUENCE</scope>
    <source>
        <strain evidence="2">CECT 9275</strain>
    </source>
</reference>
<feature type="signal peptide" evidence="1">
    <location>
        <begin position="1"/>
        <end position="22"/>
    </location>
</feature>
<keyword evidence="1" id="KW-0732">Signal</keyword>
<dbReference type="RefSeq" id="WP_215239034.1">
    <property type="nucleotide sequence ID" value="NZ_CAJRAF010000002.1"/>
</dbReference>
<dbReference type="Proteomes" id="UP000680038">
    <property type="component" value="Unassembled WGS sequence"/>
</dbReference>
<accession>A0A916JC44</accession>
<name>A0A916JC44_9BACT</name>